<dbReference type="Pfam" id="PF13640">
    <property type="entry name" value="2OG-FeII_Oxy_3"/>
    <property type="match status" value="1"/>
</dbReference>
<evidence type="ECO:0000256" key="4">
    <source>
        <dbReference type="ARBA" id="ARBA00022964"/>
    </source>
</evidence>
<dbReference type="GO" id="GO:0031418">
    <property type="term" value="F:L-ascorbic acid binding"/>
    <property type="evidence" value="ECO:0007669"/>
    <property type="project" value="UniProtKB-KW"/>
</dbReference>
<evidence type="ECO:0000259" key="7">
    <source>
        <dbReference type="PROSITE" id="PS51471"/>
    </source>
</evidence>
<keyword evidence="5 8" id="KW-0560">Oxidoreductase</keyword>
<feature type="domain" description="Fe2OG dioxygenase" evidence="7">
    <location>
        <begin position="109"/>
        <end position="218"/>
    </location>
</feature>
<comment type="caution">
    <text evidence="8">The sequence shown here is derived from an EMBL/GenBank/DDBJ whole genome shotgun (WGS) entry which is preliminary data.</text>
</comment>
<protein>
    <submittedName>
        <fullName evidence="8">Prolyl 4-hydroxylase</fullName>
        <ecNumber evidence="8">1.14.11.2</ecNumber>
    </submittedName>
</protein>
<keyword evidence="2" id="KW-0479">Metal-binding</keyword>
<dbReference type="InterPro" id="IPR006620">
    <property type="entry name" value="Pro_4_hyd_alph"/>
</dbReference>
<evidence type="ECO:0000256" key="5">
    <source>
        <dbReference type="ARBA" id="ARBA00023002"/>
    </source>
</evidence>
<dbReference type="InterPro" id="IPR045054">
    <property type="entry name" value="P4HA-like"/>
</dbReference>
<keyword evidence="3" id="KW-0847">Vitamin C</keyword>
<proteinExistence type="predicted"/>
<gene>
    <name evidence="8" type="ORF">HNP52_002571</name>
</gene>
<reference evidence="8 9" key="1">
    <citation type="submission" date="2020-08" db="EMBL/GenBank/DDBJ databases">
        <title>Functional genomics of gut bacteria from endangered species of beetles.</title>
        <authorList>
            <person name="Carlos-Shanley C."/>
        </authorList>
    </citation>
    <scope>NUCLEOTIDE SEQUENCE [LARGE SCALE GENOMIC DNA]</scope>
    <source>
        <strain evidence="8 9">S00224</strain>
    </source>
</reference>
<dbReference type="PANTHER" id="PTHR10869">
    <property type="entry name" value="PROLYL 4-HYDROXYLASE ALPHA SUBUNIT"/>
    <property type="match status" value="1"/>
</dbReference>
<dbReference type="AlphaFoldDB" id="A0A7W7K2H3"/>
<dbReference type="InterPro" id="IPR044862">
    <property type="entry name" value="Pro_4_hyd_alph_FE2OG_OXY"/>
</dbReference>
<dbReference type="InterPro" id="IPR005123">
    <property type="entry name" value="Oxoglu/Fe-dep_dioxygenase_dom"/>
</dbReference>
<dbReference type="EMBL" id="JACHLN010000002">
    <property type="protein sequence ID" value="MBB4839502.1"/>
    <property type="molecule type" value="Genomic_DNA"/>
</dbReference>
<keyword evidence="6" id="KW-0408">Iron</keyword>
<dbReference type="GO" id="GO:0004656">
    <property type="term" value="F:procollagen-proline 4-dioxygenase activity"/>
    <property type="evidence" value="ECO:0007669"/>
    <property type="project" value="UniProtKB-EC"/>
</dbReference>
<evidence type="ECO:0000313" key="9">
    <source>
        <dbReference type="Proteomes" id="UP000575241"/>
    </source>
</evidence>
<dbReference type="Proteomes" id="UP000575241">
    <property type="component" value="Unassembled WGS sequence"/>
</dbReference>
<accession>A0A7W7K2H3</accession>
<evidence type="ECO:0000313" key="8">
    <source>
        <dbReference type="EMBL" id="MBB4839502.1"/>
    </source>
</evidence>
<dbReference type="GO" id="GO:0005506">
    <property type="term" value="F:iron ion binding"/>
    <property type="evidence" value="ECO:0007669"/>
    <property type="project" value="InterPro"/>
</dbReference>
<evidence type="ECO:0000256" key="6">
    <source>
        <dbReference type="ARBA" id="ARBA00023004"/>
    </source>
</evidence>
<evidence type="ECO:0000256" key="2">
    <source>
        <dbReference type="ARBA" id="ARBA00022723"/>
    </source>
</evidence>
<dbReference type="PROSITE" id="PS51471">
    <property type="entry name" value="FE2OG_OXY"/>
    <property type="match status" value="1"/>
</dbReference>
<dbReference type="RefSeq" id="WP_184167624.1">
    <property type="nucleotide sequence ID" value="NZ_JACHLN010000002.1"/>
</dbReference>
<keyword evidence="9" id="KW-1185">Reference proteome</keyword>
<name>A0A7W7K2H3_9SPHN</name>
<dbReference type="PANTHER" id="PTHR10869:SF246">
    <property type="entry name" value="TRANSMEMBRANE PROLYL 4-HYDROXYLASE"/>
    <property type="match status" value="1"/>
</dbReference>
<sequence>MQSAASPLPVLGSGFPPEPIVDQILRWPGVQRVPHPKIQMFIAKNFLEPELCEQLMAKIDAERRPSTIADANDDYAFRTSETCDFNGEDPVVAELKRRMTLLTGLDPTHGEPMQGQRYEIGQEFKAHTDYFEPQGRDYQKYCGIAGQRTWTVMLYLNEVEAGGATRFKAVDKIIQPEVGKVVAWNNLRPDGTTNPSTIHHAMKVRAGLKYVVTQWYREYPWGW</sequence>
<dbReference type="SMART" id="SM00702">
    <property type="entry name" value="P4Hc"/>
    <property type="match status" value="1"/>
</dbReference>
<evidence type="ECO:0000256" key="1">
    <source>
        <dbReference type="ARBA" id="ARBA00001961"/>
    </source>
</evidence>
<organism evidence="8 9">
    <name type="scientific">Sphingomonas kyeonggiensis</name>
    <dbReference type="NCBI Taxonomy" id="1268553"/>
    <lineage>
        <taxon>Bacteria</taxon>
        <taxon>Pseudomonadati</taxon>
        <taxon>Pseudomonadota</taxon>
        <taxon>Alphaproteobacteria</taxon>
        <taxon>Sphingomonadales</taxon>
        <taxon>Sphingomonadaceae</taxon>
        <taxon>Sphingomonas</taxon>
    </lineage>
</organism>
<dbReference type="EC" id="1.14.11.2" evidence="8"/>
<keyword evidence="4" id="KW-0223">Dioxygenase</keyword>
<evidence type="ECO:0000256" key="3">
    <source>
        <dbReference type="ARBA" id="ARBA00022896"/>
    </source>
</evidence>
<comment type="cofactor">
    <cofactor evidence="1">
        <name>L-ascorbate</name>
        <dbReference type="ChEBI" id="CHEBI:38290"/>
    </cofactor>
</comment>
<dbReference type="Gene3D" id="2.60.120.620">
    <property type="entry name" value="q2cbj1_9rhob like domain"/>
    <property type="match status" value="1"/>
</dbReference>